<dbReference type="InterPro" id="IPR040758">
    <property type="entry name" value="PrmC_N"/>
</dbReference>
<keyword evidence="2 8" id="KW-0489">Methyltransferase</keyword>
<dbReference type="Proteomes" id="UP001210261">
    <property type="component" value="Unassembled WGS sequence"/>
</dbReference>
<evidence type="ECO:0000259" key="6">
    <source>
        <dbReference type="Pfam" id="PF05175"/>
    </source>
</evidence>
<dbReference type="InterPro" id="IPR050320">
    <property type="entry name" value="N5-glutamine_MTase"/>
</dbReference>
<keyword evidence="3 8" id="KW-0808">Transferase</keyword>
<evidence type="ECO:0000256" key="2">
    <source>
        <dbReference type="ARBA" id="ARBA00022603"/>
    </source>
</evidence>
<dbReference type="RefSeq" id="WP_271020730.1">
    <property type="nucleotide sequence ID" value="NZ_JAQHXR010000001.1"/>
</dbReference>
<evidence type="ECO:0000256" key="3">
    <source>
        <dbReference type="ARBA" id="ARBA00022679"/>
    </source>
</evidence>
<dbReference type="InterPro" id="IPR029063">
    <property type="entry name" value="SAM-dependent_MTases_sf"/>
</dbReference>
<evidence type="ECO:0000259" key="7">
    <source>
        <dbReference type="Pfam" id="PF17827"/>
    </source>
</evidence>
<protein>
    <recommendedName>
        <fullName evidence="1">peptide chain release factor N(5)-glutamine methyltransferase</fullName>
        <ecNumber evidence="1">2.1.1.297</ecNumber>
    </recommendedName>
</protein>
<dbReference type="NCBIfam" id="TIGR00536">
    <property type="entry name" value="hemK_fam"/>
    <property type="match status" value="1"/>
</dbReference>
<dbReference type="CDD" id="cd02440">
    <property type="entry name" value="AdoMet_MTases"/>
    <property type="match status" value="1"/>
</dbReference>
<reference evidence="8 9" key="1">
    <citation type="submission" date="2023-01" db="EMBL/GenBank/DDBJ databases">
        <title>Description of Helicobacter ibis sp. nov. isolated from faecal droppings of black-faced ibis (Theristicus melanopis).</title>
        <authorList>
            <person name="Lopez-Cantillo M."/>
            <person name="Vidal-Veuthey B."/>
            <person name="Mella A."/>
            <person name="De La Haba R."/>
            <person name="Collado L."/>
        </authorList>
    </citation>
    <scope>NUCLEOTIDE SEQUENCE [LARGE SCALE GENOMIC DNA]</scope>
    <source>
        <strain evidence="8 9">A82</strain>
    </source>
</reference>
<dbReference type="InterPro" id="IPR004556">
    <property type="entry name" value="HemK-like"/>
</dbReference>
<dbReference type="Gene3D" id="3.40.50.150">
    <property type="entry name" value="Vaccinia Virus protein VP39"/>
    <property type="match status" value="1"/>
</dbReference>
<comment type="caution">
    <text evidence="8">The sequence shown here is derived from an EMBL/GenBank/DDBJ whole genome shotgun (WGS) entry which is preliminary data.</text>
</comment>
<evidence type="ECO:0000313" key="9">
    <source>
        <dbReference type="Proteomes" id="UP001210261"/>
    </source>
</evidence>
<dbReference type="EC" id="2.1.1.297" evidence="1"/>
<dbReference type="SUPFAM" id="SSF53335">
    <property type="entry name" value="S-adenosyl-L-methionine-dependent methyltransferases"/>
    <property type="match status" value="1"/>
</dbReference>
<dbReference type="InterPro" id="IPR019874">
    <property type="entry name" value="RF_methyltr_PrmC"/>
</dbReference>
<proteinExistence type="predicted"/>
<keyword evidence="4" id="KW-0949">S-adenosyl-L-methionine</keyword>
<dbReference type="NCBIfam" id="TIGR03534">
    <property type="entry name" value="RF_mod_PrmC"/>
    <property type="match status" value="1"/>
</dbReference>
<dbReference type="InterPro" id="IPR007848">
    <property type="entry name" value="Small_mtfrase_dom"/>
</dbReference>
<evidence type="ECO:0000313" key="8">
    <source>
        <dbReference type="EMBL" id="MDA3968440.1"/>
    </source>
</evidence>
<dbReference type="Pfam" id="PF05175">
    <property type="entry name" value="MTS"/>
    <property type="match status" value="1"/>
</dbReference>
<feature type="domain" description="Release factor glutamine methyltransferase N-terminal" evidence="7">
    <location>
        <begin position="5"/>
        <end position="72"/>
    </location>
</feature>
<dbReference type="InterPro" id="IPR002052">
    <property type="entry name" value="DNA_methylase_N6_adenine_CS"/>
</dbReference>
<keyword evidence="9" id="KW-1185">Reference proteome</keyword>
<dbReference type="Gene3D" id="1.10.8.10">
    <property type="entry name" value="DNA helicase RuvA subunit, C-terminal domain"/>
    <property type="match status" value="1"/>
</dbReference>
<dbReference type="EMBL" id="JAQHXR010000001">
    <property type="protein sequence ID" value="MDA3968440.1"/>
    <property type="molecule type" value="Genomic_DNA"/>
</dbReference>
<evidence type="ECO:0000256" key="4">
    <source>
        <dbReference type="ARBA" id="ARBA00022691"/>
    </source>
</evidence>
<dbReference type="PANTHER" id="PTHR18895:SF74">
    <property type="entry name" value="MTRF1L RELEASE FACTOR GLUTAMINE METHYLTRANSFERASE"/>
    <property type="match status" value="1"/>
</dbReference>
<sequence>MTIKDALNFGFDSLGQFERPLLESEILLSFALNKDRIYLHTNYNKKLENFYIQLYKSFIQKRKNHEPIEYITNSVSFYGYDFYISNGALIPRPESEILVYIAIDLISKHDIKNIAEIGIGSGILSIMISKLSDKQLNIHASDISPEALFNAYVNIQRFKTHNITLHKSNLLDFNKEYKFDLIISNPPYIKNDEILPKELSFEPQKALFGGNIGDEILKEIIKVSIKQQARFLLCEMGYDQKEQISNFIKGYKHKKIEFYKDLAGLDRGFLIEF</sequence>
<dbReference type="GO" id="GO:0102559">
    <property type="term" value="F:peptide chain release factor N(5)-glutamine methyltransferase activity"/>
    <property type="evidence" value="ECO:0007669"/>
    <property type="project" value="UniProtKB-EC"/>
</dbReference>
<accession>A0ABT4VE63</accession>
<dbReference type="Pfam" id="PF17827">
    <property type="entry name" value="PrmC_N"/>
    <property type="match status" value="1"/>
</dbReference>
<gene>
    <name evidence="8" type="primary">prmC</name>
    <name evidence="8" type="ORF">PF021_01980</name>
</gene>
<evidence type="ECO:0000256" key="1">
    <source>
        <dbReference type="ARBA" id="ARBA00012771"/>
    </source>
</evidence>
<dbReference type="PROSITE" id="PS00092">
    <property type="entry name" value="N6_MTASE"/>
    <property type="match status" value="1"/>
</dbReference>
<name>A0ABT4VE63_9HELI</name>
<dbReference type="GO" id="GO:0032259">
    <property type="term" value="P:methylation"/>
    <property type="evidence" value="ECO:0007669"/>
    <property type="project" value="UniProtKB-KW"/>
</dbReference>
<comment type="catalytic activity">
    <reaction evidence="5">
        <text>L-glutaminyl-[peptide chain release factor] + S-adenosyl-L-methionine = N(5)-methyl-L-glutaminyl-[peptide chain release factor] + S-adenosyl-L-homocysteine + H(+)</text>
        <dbReference type="Rhea" id="RHEA:42896"/>
        <dbReference type="Rhea" id="RHEA-COMP:10271"/>
        <dbReference type="Rhea" id="RHEA-COMP:10272"/>
        <dbReference type="ChEBI" id="CHEBI:15378"/>
        <dbReference type="ChEBI" id="CHEBI:30011"/>
        <dbReference type="ChEBI" id="CHEBI:57856"/>
        <dbReference type="ChEBI" id="CHEBI:59789"/>
        <dbReference type="ChEBI" id="CHEBI:61891"/>
        <dbReference type="EC" id="2.1.1.297"/>
    </reaction>
</comment>
<evidence type="ECO:0000256" key="5">
    <source>
        <dbReference type="ARBA" id="ARBA00048391"/>
    </source>
</evidence>
<feature type="domain" description="Methyltransferase small" evidence="6">
    <location>
        <begin position="106"/>
        <end position="192"/>
    </location>
</feature>
<organism evidence="8 9">
    <name type="scientific">Helicobacter ibis</name>
    <dbReference type="NCBI Taxonomy" id="2962633"/>
    <lineage>
        <taxon>Bacteria</taxon>
        <taxon>Pseudomonadati</taxon>
        <taxon>Campylobacterota</taxon>
        <taxon>Epsilonproteobacteria</taxon>
        <taxon>Campylobacterales</taxon>
        <taxon>Helicobacteraceae</taxon>
        <taxon>Helicobacter</taxon>
    </lineage>
</organism>
<dbReference type="PANTHER" id="PTHR18895">
    <property type="entry name" value="HEMK METHYLTRANSFERASE"/>
    <property type="match status" value="1"/>
</dbReference>